<dbReference type="PROSITE" id="PS00518">
    <property type="entry name" value="ZF_RING_1"/>
    <property type="match status" value="1"/>
</dbReference>
<evidence type="ECO:0000259" key="13">
    <source>
        <dbReference type="PROSITE" id="PS50089"/>
    </source>
</evidence>
<keyword evidence="8" id="KW-0833">Ubl conjugation pathway</keyword>
<feature type="region of interest" description="Disordered" evidence="12">
    <location>
        <begin position="628"/>
        <end position="691"/>
    </location>
</feature>
<comment type="subcellular location">
    <subcellularLocation>
        <location evidence="2">Nucleus</location>
    </subcellularLocation>
</comment>
<comment type="caution">
    <text evidence="14">The sequence shown here is derived from an EMBL/GenBank/DDBJ whole genome shotgun (WGS) entry which is preliminary data.</text>
</comment>
<dbReference type="PANTHER" id="PTHR23328:SF0">
    <property type="entry name" value="RING-TYPE DOMAIN-CONTAINING PROTEIN"/>
    <property type="match status" value="1"/>
</dbReference>
<dbReference type="AlphaFoldDB" id="A0A8J4DA41"/>
<feature type="compositionally biased region" description="Polar residues" evidence="12">
    <location>
        <begin position="339"/>
        <end position="353"/>
    </location>
</feature>
<dbReference type="InterPro" id="IPR001841">
    <property type="entry name" value="Znf_RING"/>
</dbReference>
<dbReference type="Proteomes" id="UP000722791">
    <property type="component" value="Unassembled WGS sequence"/>
</dbReference>
<keyword evidence="5" id="KW-0479">Metal-binding</keyword>
<keyword evidence="7 11" id="KW-0863">Zinc-finger</keyword>
<feature type="compositionally biased region" description="Low complexity" evidence="12">
    <location>
        <begin position="485"/>
        <end position="505"/>
    </location>
</feature>
<dbReference type="GO" id="GO:0035861">
    <property type="term" value="C:site of double-strand break"/>
    <property type="evidence" value="ECO:0007669"/>
    <property type="project" value="TreeGrafter"/>
</dbReference>
<name>A0A8J4DA41_9CHLO</name>
<keyword evidence="6" id="KW-0227">DNA damage</keyword>
<feature type="compositionally biased region" description="Low complexity" evidence="12">
    <location>
        <begin position="461"/>
        <end position="476"/>
    </location>
</feature>
<evidence type="ECO:0000313" key="14">
    <source>
        <dbReference type="EMBL" id="GIL96892.1"/>
    </source>
</evidence>
<accession>A0A8J4DA41</accession>
<dbReference type="InterPro" id="IPR051657">
    <property type="entry name" value="RNF168/RNF169_E3_ubiq-ligase"/>
</dbReference>
<evidence type="ECO:0000256" key="12">
    <source>
        <dbReference type="SAM" id="MobiDB-lite"/>
    </source>
</evidence>
<dbReference type="SUPFAM" id="SSF57850">
    <property type="entry name" value="RING/U-box"/>
    <property type="match status" value="1"/>
</dbReference>
<evidence type="ECO:0000256" key="6">
    <source>
        <dbReference type="ARBA" id="ARBA00022763"/>
    </source>
</evidence>
<evidence type="ECO:0000256" key="1">
    <source>
        <dbReference type="ARBA" id="ARBA00000900"/>
    </source>
</evidence>
<feature type="region of interest" description="Disordered" evidence="12">
    <location>
        <begin position="769"/>
        <end position="803"/>
    </location>
</feature>
<dbReference type="GO" id="GO:0061630">
    <property type="term" value="F:ubiquitin protein ligase activity"/>
    <property type="evidence" value="ECO:0007669"/>
    <property type="project" value="UniProtKB-EC"/>
</dbReference>
<feature type="compositionally biased region" description="Polar residues" evidence="12">
    <location>
        <begin position="402"/>
        <end position="426"/>
    </location>
</feature>
<feature type="region of interest" description="Disordered" evidence="12">
    <location>
        <begin position="40"/>
        <end position="68"/>
    </location>
</feature>
<dbReference type="GO" id="GO:0008270">
    <property type="term" value="F:zinc ion binding"/>
    <property type="evidence" value="ECO:0007669"/>
    <property type="project" value="UniProtKB-KW"/>
</dbReference>
<sequence length="829" mass="85987">MAAVLQGRHEGCCSSTSGSVGQLTASFDVLGLGRSSQTVGTNLVQGNETDGSMARLRPRLSQTENKENNEITPSRLDCLKQLRDELTCAVCLDVCVRPCTTPCGHNYCRSCLRRNTELNRPCPKCRADLPPGFTLNINTSLWNTIQHLFPSEASAKPLTPPPAQPQQPTGCCQFATRRNAGQGFRNAAGAPFHPPRFVTTSGDHGQPIFTGRSSSRANANDDAAHAAGMGSFGMASLSGRSVSGPRPQRPPSGVLNPRAAPPGAAEERSGSRYVFSLAELGVHPGRDGGTSRRDRRRSRSAERWESGQYTHVEPAAADGPIPNNQPPSGSGASRLLQLLSGTSGNTISTTHQPAQPHDKSPVTIGINRIGVGRQTSPALPVAAASLNNNPFLRPPRPAALSGSASAVAQPQSGRGTVARTESTGSSHCRVGHQAPGTDGTMSYSTASQRALLGAAISTQVAPAGARAASSRPSSTAMPIFRSRKSTGGATDATSHAASATSLGSGSCTGGGGSSSRSTLASIDSSWSVQALDEGLELGVLPQNDALSLPCSADGAMVTTNGDAVQRQVKPSNISRPAAVAAPAEDFAGGASPTWSELDEQMARALEPLCISPPRLPRLRVLSRRAMASPEAGPLQPDLSVAGAARGGQSTVDADNPAALSPGGRLHGASSPMPHNMDPDLASNYDGEDPAGAETFFSSPFFDRNLLVEGLQEAAAEAEAGISEVGISPLMLANLGGDADLLRIGSDSPFPDDDLLVQSGVRQQQVVTMPVSGAPQPGDRECPIELLSDSDMEDSPGQGQDSHAAVRVHAAMLWKCGQRVVSGLRRPHRT</sequence>
<evidence type="ECO:0000256" key="4">
    <source>
        <dbReference type="ARBA" id="ARBA00022679"/>
    </source>
</evidence>
<feature type="region of interest" description="Disordered" evidence="12">
    <location>
        <begin position="199"/>
        <end position="363"/>
    </location>
</feature>
<dbReference type="PANTHER" id="PTHR23328">
    <property type="entry name" value="RING-TYPE DOMAIN-CONTAINING PROTEIN"/>
    <property type="match status" value="1"/>
</dbReference>
<evidence type="ECO:0000256" key="5">
    <source>
        <dbReference type="ARBA" id="ARBA00022723"/>
    </source>
</evidence>
<evidence type="ECO:0000256" key="8">
    <source>
        <dbReference type="ARBA" id="ARBA00022786"/>
    </source>
</evidence>
<organism evidence="14 15">
    <name type="scientific">Volvox reticuliferus</name>
    <dbReference type="NCBI Taxonomy" id="1737510"/>
    <lineage>
        <taxon>Eukaryota</taxon>
        <taxon>Viridiplantae</taxon>
        <taxon>Chlorophyta</taxon>
        <taxon>core chlorophytes</taxon>
        <taxon>Chlorophyceae</taxon>
        <taxon>CS clade</taxon>
        <taxon>Chlamydomonadales</taxon>
        <taxon>Volvocaceae</taxon>
        <taxon>Volvox</taxon>
    </lineage>
</organism>
<evidence type="ECO:0000313" key="15">
    <source>
        <dbReference type="Proteomes" id="UP000722791"/>
    </source>
</evidence>
<dbReference type="SMART" id="SM00184">
    <property type="entry name" value="RING"/>
    <property type="match status" value="1"/>
</dbReference>
<dbReference type="Pfam" id="PF00097">
    <property type="entry name" value="zf-C3HC4"/>
    <property type="match status" value="1"/>
</dbReference>
<dbReference type="GO" id="GO:0005634">
    <property type="term" value="C:nucleus"/>
    <property type="evidence" value="ECO:0007669"/>
    <property type="project" value="UniProtKB-SubCell"/>
</dbReference>
<dbReference type="Gene3D" id="3.30.40.10">
    <property type="entry name" value="Zinc/RING finger domain, C3HC4 (zinc finger)"/>
    <property type="match status" value="1"/>
</dbReference>
<dbReference type="PROSITE" id="PS50089">
    <property type="entry name" value="ZF_RING_2"/>
    <property type="match status" value="1"/>
</dbReference>
<keyword evidence="9" id="KW-0862">Zinc</keyword>
<keyword evidence="4" id="KW-0808">Transferase</keyword>
<comment type="catalytic activity">
    <reaction evidence="1">
        <text>S-ubiquitinyl-[E2 ubiquitin-conjugating enzyme]-L-cysteine + [acceptor protein]-L-lysine = [E2 ubiquitin-conjugating enzyme]-L-cysteine + N(6)-ubiquitinyl-[acceptor protein]-L-lysine.</text>
        <dbReference type="EC" id="2.3.2.27"/>
    </reaction>
</comment>
<evidence type="ECO:0000256" key="7">
    <source>
        <dbReference type="ARBA" id="ARBA00022771"/>
    </source>
</evidence>
<feature type="region of interest" description="Disordered" evidence="12">
    <location>
        <begin position="393"/>
        <end position="442"/>
    </location>
</feature>
<evidence type="ECO:0000256" key="2">
    <source>
        <dbReference type="ARBA" id="ARBA00004123"/>
    </source>
</evidence>
<reference evidence="14" key="1">
    <citation type="journal article" date="2021" name="Proc. Natl. Acad. Sci. U.S.A.">
        <title>Three genomes in the algal genus Volvox reveal the fate of a haploid sex-determining region after a transition to homothallism.</title>
        <authorList>
            <person name="Yamamoto K."/>
            <person name="Hamaji T."/>
            <person name="Kawai-Toyooka H."/>
            <person name="Matsuzaki R."/>
            <person name="Takahashi F."/>
            <person name="Nishimura Y."/>
            <person name="Kawachi M."/>
            <person name="Noguchi H."/>
            <person name="Minakuchi Y."/>
            <person name="Umen J.G."/>
            <person name="Toyoda A."/>
            <person name="Nozaki H."/>
        </authorList>
    </citation>
    <scope>NUCLEOTIDE SEQUENCE</scope>
    <source>
        <strain evidence="14">NIES-3785</strain>
    </source>
</reference>
<dbReference type="InterPro" id="IPR018957">
    <property type="entry name" value="Znf_C3HC4_RING-type"/>
</dbReference>
<evidence type="ECO:0000256" key="10">
    <source>
        <dbReference type="ARBA" id="ARBA00023242"/>
    </source>
</evidence>
<feature type="region of interest" description="Disordered" evidence="12">
    <location>
        <begin position="461"/>
        <end position="519"/>
    </location>
</feature>
<gene>
    <name evidence="14" type="ORF">Vretimale_2626</name>
</gene>
<evidence type="ECO:0000256" key="9">
    <source>
        <dbReference type="ARBA" id="ARBA00022833"/>
    </source>
</evidence>
<feature type="domain" description="RING-type" evidence="13">
    <location>
        <begin position="88"/>
        <end position="126"/>
    </location>
</feature>
<evidence type="ECO:0000256" key="11">
    <source>
        <dbReference type="PROSITE-ProRule" id="PRU00175"/>
    </source>
</evidence>
<feature type="compositionally biased region" description="Low complexity" evidence="12">
    <location>
        <begin position="217"/>
        <end position="227"/>
    </location>
</feature>
<feature type="compositionally biased region" description="Polar residues" evidence="12">
    <location>
        <begin position="40"/>
        <end position="50"/>
    </location>
</feature>
<dbReference type="InterPro" id="IPR017907">
    <property type="entry name" value="Znf_RING_CS"/>
</dbReference>
<evidence type="ECO:0000256" key="3">
    <source>
        <dbReference type="ARBA" id="ARBA00012483"/>
    </source>
</evidence>
<dbReference type="EMBL" id="BNCQ01000004">
    <property type="protein sequence ID" value="GIL96892.1"/>
    <property type="molecule type" value="Genomic_DNA"/>
</dbReference>
<dbReference type="EC" id="2.3.2.27" evidence="3"/>
<proteinExistence type="predicted"/>
<dbReference type="GO" id="GO:0006302">
    <property type="term" value="P:double-strand break repair"/>
    <property type="evidence" value="ECO:0007669"/>
    <property type="project" value="TreeGrafter"/>
</dbReference>
<protein>
    <recommendedName>
        <fullName evidence="3">RING-type E3 ubiquitin transferase</fullName>
        <ecNumber evidence="3">2.3.2.27</ecNumber>
    </recommendedName>
</protein>
<dbReference type="InterPro" id="IPR013083">
    <property type="entry name" value="Znf_RING/FYVE/PHD"/>
</dbReference>
<keyword evidence="10" id="KW-0539">Nucleus</keyword>
<dbReference type="GO" id="GO:0031491">
    <property type="term" value="F:nucleosome binding"/>
    <property type="evidence" value="ECO:0007669"/>
    <property type="project" value="TreeGrafter"/>
</dbReference>